<keyword evidence="3 5" id="KW-0012">Acyltransferase</keyword>
<comment type="catalytic activity">
    <reaction evidence="4 5">
        <text>L-serine + acetyl-CoA = O-acetyl-L-serine + CoA</text>
        <dbReference type="Rhea" id="RHEA:24560"/>
        <dbReference type="ChEBI" id="CHEBI:33384"/>
        <dbReference type="ChEBI" id="CHEBI:57287"/>
        <dbReference type="ChEBI" id="CHEBI:57288"/>
        <dbReference type="ChEBI" id="CHEBI:58340"/>
        <dbReference type="EC" id="2.3.1.30"/>
    </reaction>
</comment>
<keyword evidence="6" id="KW-0472">Membrane</keyword>
<dbReference type="AlphaFoldDB" id="A0A521DJD4"/>
<dbReference type="SUPFAM" id="SSF51161">
    <property type="entry name" value="Trimeric LpxA-like enzymes"/>
    <property type="match status" value="1"/>
</dbReference>
<evidence type="ECO:0000256" key="5">
    <source>
        <dbReference type="PIRNR" id="PIRNR000441"/>
    </source>
</evidence>
<proteinExistence type="inferred from homology"/>
<dbReference type="InterPro" id="IPR042122">
    <property type="entry name" value="Ser_AcTrfase_N_sf"/>
</dbReference>
<dbReference type="PROSITE" id="PS00101">
    <property type="entry name" value="HEXAPEP_TRANSFERASES"/>
    <property type="match status" value="1"/>
</dbReference>
<evidence type="ECO:0000313" key="8">
    <source>
        <dbReference type="Proteomes" id="UP000319267"/>
    </source>
</evidence>
<dbReference type="Proteomes" id="UP000319267">
    <property type="component" value="Unassembled WGS sequence"/>
</dbReference>
<evidence type="ECO:0000313" key="7">
    <source>
        <dbReference type="EMBL" id="SMO71718.1"/>
    </source>
</evidence>
<evidence type="ECO:0000256" key="4">
    <source>
        <dbReference type="ARBA" id="ARBA00049486"/>
    </source>
</evidence>
<dbReference type="PIRSF" id="PIRSF000441">
    <property type="entry name" value="CysE"/>
    <property type="match status" value="1"/>
</dbReference>
<dbReference type="PANTHER" id="PTHR42811">
    <property type="entry name" value="SERINE ACETYLTRANSFERASE"/>
    <property type="match status" value="1"/>
</dbReference>
<feature type="transmembrane region" description="Helical" evidence="6">
    <location>
        <begin position="50"/>
        <end position="68"/>
    </location>
</feature>
<dbReference type="EC" id="2.3.1.30" evidence="5"/>
<dbReference type="EMBL" id="FXTQ01000003">
    <property type="protein sequence ID" value="SMO71718.1"/>
    <property type="molecule type" value="Genomic_DNA"/>
</dbReference>
<organism evidence="7 8">
    <name type="scientific">Flavobacterium nitrogenifigens</name>
    <dbReference type="NCBI Taxonomy" id="1617283"/>
    <lineage>
        <taxon>Bacteria</taxon>
        <taxon>Pseudomonadati</taxon>
        <taxon>Bacteroidota</taxon>
        <taxon>Flavobacteriia</taxon>
        <taxon>Flavobacteriales</taxon>
        <taxon>Flavobacteriaceae</taxon>
        <taxon>Flavobacterium</taxon>
    </lineage>
</organism>
<keyword evidence="1 5" id="KW-0808">Transferase</keyword>
<dbReference type="Gene3D" id="2.160.10.10">
    <property type="entry name" value="Hexapeptide repeat proteins"/>
    <property type="match status" value="1"/>
</dbReference>
<evidence type="ECO:0000256" key="3">
    <source>
        <dbReference type="ARBA" id="ARBA00023315"/>
    </source>
</evidence>
<dbReference type="Pfam" id="PF00132">
    <property type="entry name" value="Hexapep"/>
    <property type="match status" value="1"/>
</dbReference>
<dbReference type="GO" id="GO:0009001">
    <property type="term" value="F:serine O-acetyltransferase activity"/>
    <property type="evidence" value="ECO:0007669"/>
    <property type="project" value="UniProtKB-EC"/>
</dbReference>
<evidence type="ECO:0000256" key="2">
    <source>
        <dbReference type="ARBA" id="ARBA00022737"/>
    </source>
</evidence>
<comment type="similarity">
    <text evidence="5">Belongs to the transferase hexapeptide repeat family.</text>
</comment>
<dbReference type="InterPro" id="IPR011004">
    <property type="entry name" value="Trimer_LpxA-like_sf"/>
</dbReference>
<keyword evidence="6" id="KW-0812">Transmembrane</keyword>
<feature type="transmembrane region" description="Helical" evidence="6">
    <location>
        <begin position="74"/>
        <end position="101"/>
    </location>
</feature>
<evidence type="ECO:0000256" key="1">
    <source>
        <dbReference type="ARBA" id="ARBA00022679"/>
    </source>
</evidence>
<sequence length="175" mass="19289">MRLTNDINADLNFLSKKFHISKASIIISNRGFHALFIYRISNFFYKLKIPLLPLILTRLIQILYGIDIDFKCKIFGGVIIIHGIGLVIGQGVIINQGVIIYHCVTLGRKFQITEEHPSDGFPIVGKNCVLGAGAKILGNVKIGDSSIVGANVVLTKSIESNSIVKINEPYILKVK</sequence>
<keyword evidence="6" id="KW-1133">Transmembrane helix</keyword>
<dbReference type="GO" id="GO:0006535">
    <property type="term" value="P:cysteine biosynthetic process from serine"/>
    <property type="evidence" value="ECO:0007669"/>
    <property type="project" value="InterPro"/>
</dbReference>
<gene>
    <name evidence="7" type="ORF">SAMN06265220_10396</name>
</gene>
<protein>
    <recommendedName>
        <fullName evidence="5">Serine acetyltransferase</fullName>
        <ecNumber evidence="5">2.3.1.30</ecNumber>
    </recommendedName>
</protein>
<accession>A0A521DJD4</accession>
<dbReference type="OrthoDB" id="708224at2"/>
<keyword evidence="2" id="KW-0677">Repeat</keyword>
<reference evidence="7 8" key="1">
    <citation type="submission" date="2017-05" db="EMBL/GenBank/DDBJ databases">
        <authorList>
            <person name="Varghese N."/>
            <person name="Submissions S."/>
        </authorList>
    </citation>
    <scope>NUCLEOTIDE SEQUENCE [LARGE SCALE GENOMIC DNA]</scope>
    <source>
        <strain evidence="7 8">DSM 29982</strain>
    </source>
</reference>
<evidence type="ECO:0000256" key="6">
    <source>
        <dbReference type="SAM" id="Phobius"/>
    </source>
</evidence>
<dbReference type="InterPro" id="IPR005881">
    <property type="entry name" value="Ser_O-AcTrfase"/>
</dbReference>
<dbReference type="GO" id="GO:0005737">
    <property type="term" value="C:cytoplasm"/>
    <property type="evidence" value="ECO:0007669"/>
    <property type="project" value="InterPro"/>
</dbReference>
<dbReference type="Gene3D" id="1.10.3130.10">
    <property type="entry name" value="serine acetyltransferase, domain 1"/>
    <property type="match status" value="1"/>
</dbReference>
<keyword evidence="8" id="KW-1185">Reference proteome</keyword>
<dbReference type="InterPro" id="IPR001451">
    <property type="entry name" value="Hexapep"/>
</dbReference>
<dbReference type="InterPro" id="IPR018357">
    <property type="entry name" value="Hexapep_transf_CS"/>
</dbReference>
<name>A0A521DJD4_9FLAO</name>